<dbReference type="RefSeq" id="WP_209896417.1">
    <property type="nucleotide sequence ID" value="NZ_JAGGMR010000001.1"/>
</dbReference>
<keyword evidence="1" id="KW-0472">Membrane</keyword>
<feature type="transmembrane region" description="Helical" evidence="1">
    <location>
        <begin position="110"/>
        <end position="130"/>
    </location>
</feature>
<feature type="transmembrane region" description="Helical" evidence="1">
    <location>
        <begin position="12"/>
        <end position="32"/>
    </location>
</feature>
<protein>
    <recommendedName>
        <fullName evidence="4">Integral membrane protein</fullName>
    </recommendedName>
</protein>
<gene>
    <name evidence="2" type="ORF">BJ987_006021</name>
</gene>
<evidence type="ECO:0000313" key="3">
    <source>
        <dbReference type="Proteomes" id="UP001519325"/>
    </source>
</evidence>
<sequence>MGTEGHTAAWIRILRIGFAVLGLIALINGPVANWDDPGYSMANFFSYFTIQSNVIAFVVLSVGGLWDPQGRNWRLFRGAATLYMIITGVVYAVLLADVDVSLSNPWINHILHRVIPLVMLADWLLVPVALGVSARLIGSWLLYPLAYCVYTLVRGRIVDWYPYPFIDPREKGYLHMGLGLIALAVVFAILAVAVAALGDWASRSRRSTV</sequence>
<evidence type="ECO:0008006" key="4">
    <source>
        <dbReference type="Google" id="ProtNLM"/>
    </source>
</evidence>
<organism evidence="2 3">
    <name type="scientific">Nocardia goodfellowii</name>
    <dbReference type="NCBI Taxonomy" id="882446"/>
    <lineage>
        <taxon>Bacteria</taxon>
        <taxon>Bacillati</taxon>
        <taxon>Actinomycetota</taxon>
        <taxon>Actinomycetes</taxon>
        <taxon>Mycobacteriales</taxon>
        <taxon>Nocardiaceae</taxon>
        <taxon>Nocardia</taxon>
    </lineage>
</organism>
<feature type="transmembrane region" description="Helical" evidence="1">
    <location>
        <begin position="78"/>
        <end position="98"/>
    </location>
</feature>
<keyword evidence="3" id="KW-1185">Reference proteome</keyword>
<feature type="transmembrane region" description="Helical" evidence="1">
    <location>
        <begin position="137"/>
        <end position="153"/>
    </location>
</feature>
<feature type="transmembrane region" description="Helical" evidence="1">
    <location>
        <begin position="173"/>
        <end position="197"/>
    </location>
</feature>
<accession>A0ABS4QN39</accession>
<comment type="caution">
    <text evidence="2">The sequence shown here is derived from an EMBL/GenBank/DDBJ whole genome shotgun (WGS) entry which is preliminary data.</text>
</comment>
<evidence type="ECO:0000313" key="2">
    <source>
        <dbReference type="EMBL" id="MBP2193120.1"/>
    </source>
</evidence>
<feature type="transmembrane region" description="Helical" evidence="1">
    <location>
        <begin position="44"/>
        <end position="66"/>
    </location>
</feature>
<dbReference type="InterPro" id="IPR049713">
    <property type="entry name" value="Pr6Pr-like"/>
</dbReference>
<evidence type="ECO:0000256" key="1">
    <source>
        <dbReference type="SAM" id="Phobius"/>
    </source>
</evidence>
<name>A0ABS4QN39_9NOCA</name>
<keyword evidence="1" id="KW-0812">Transmembrane</keyword>
<dbReference type="EMBL" id="JAGGMR010000001">
    <property type="protein sequence ID" value="MBP2193120.1"/>
    <property type="molecule type" value="Genomic_DNA"/>
</dbReference>
<dbReference type="Proteomes" id="UP001519325">
    <property type="component" value="Unassembled WGS sequence"/>
</dbReference>
<keyword evidence="1" id="KW-1133">Transmembrane helix</keyword>
<dbReference type="NCBIfam" id="NF038065">
    <property type="entry name" value="Pr6Pr"/>
    <property type="match status" value="1"/>
</dbReference>
<proteinExistence type="predicted"/>
<reference evidence="2 3" key="1">
    <citation type="submission" date="2021-03" db="EMBL/GenBank/DDBJ databases">
        <title>Sequencing the genomes of 1000 actinobacteria strains.</title>
        <authorList>
            <person name="Klenk H.-P."/>
        </authorList>
    </citation>
    <scope>NUCLEOTIDE SEQUENCE [LARGE SCALE GENOMIC DNA]</scope>
    <source>
        <strain evidence="2 3">DSM 45516</strain>
    </source>
</reference>